<sequence>MEFYRITISYCPEVHPILPCISTPQWRNWLAHGTYKTVVVSDAGVGDDGFEKHMDRLMELTEYMVKRIREQPDKFYLILEPELVNVCFWYIPTRLRKIAHSPAREQELGKMCPVLKARMMQSGTLMVGYQPDDRRPNYFRNIISSAAVTEQDVDFLLSEMDRLGHDL</sequence>
<dbReference type="GO" id="GO:0009449">
    <property type="term" value="P:gamma-aminobutyric acid biosynthetic process"/>
    <property type="evidence" value="ECO:0007669"/>
    <property type="project" value="TreeGrafter"/>
</dbReference>
<protein>
    <recommendedName>
        <fullName evidence="7">Glutamate decarboxylase</fullName>
    </recommendedName>
</protein>
<organism evidence="5 6">
    <name type="scientific">Henosepilachna vigintioctopunctata</name>
    <dbReference type="NCBI Taxonomy" id="420089"/>
    <lineage>
        <taxon>Eukaryota</taxon>
        <taxon>Metazoa</taxon>
        <taxon>Ecdysozoa</taxon>
        <taxon>Arthropoda</taxon>
        <taxon>Hexapoda</taxon>
        <taxon>Insecta</taxon>
        <taxon>Pterygota</taxon>
        <taxon>Neoptera</taxon>
        <taxon>Endopterygota</taxon>
        <taxon>Coleoptera</taxon>
        <taxon>Polyphaga</taxon>
        <taxon>Cucujiformia</taxon>
        <taxon>Coccinelloidea</taxon>
        <taxon>Coccinellidae</taxon>
        <taxon>Epilachninae</taxon>
        <taxon>Epilachnini</taxon>
        <taxon>Henosepilachna</taxon>
    </lineage>
</organism>
<dbReference type="PANTHER" id="PTHR45677:SF10">
    <property type="entry name" value="GLUTAMATE DECARBOXYLASE"/>
    <property type="match status" value="1"/>
</dbReference>
<evidence type="ECO:0000256" key="3">
    <source>
        <dbReference type="ARBA" id="ARBA00022793"/>
    </source>
</evidence>
<evidence type="ECO:0000313" key="6">
    <source>
        <dbReference type="Proteomes" id="UP001431783"/>
    </source>
</evidence>
<dbReference type="Pfam" id="PF00282">
    <property type="entry name" value="Pyridoxal_deC"/>
    <property type="match status" value="1"/>
</dbReference>
<evidence type="ECO:0000256" key="4">
    <source>
        <dbReference type="ARBA" id="ARBA00022898"/>
    </source>
</evidence>
<accession>A0AAW1TQ99</accession>
<gene>
    <name evidence="5" type="ORF">WA026_017978</name>
</gene>
<keyword evidence="6" id="KW-1185">Reference proteome</keyword>
<dbReference type="GO" id="GO:0004351">
    <property type="term" value="F:glutamate decarboxylase activity"/>
    <property type="evidence" value="ECO:0007669"/>
    <property type="project" value="TreeGrafter"/>
</dbReference>
<evidence type="ECO:0000313" key="5">
    <source>
        <dbReference type="EMBL" id="KAK9872513.1"/>
    </source>
</evidence>
<comment type="cofactor">
    <cofactor evidence="1">
        <name>pyridoxal 5'-phosphate</name>
        <dbReference type="ChEBI" id="CHEBI:597326"/>
    </cofactor>
</comment>
<reference evidence="5 6" key="1">
    <citation type="submission" date="2023-03" db="EMBL/GenBank/DDBJ databases">
        <title>Genome insight into feeding habits of ladybird beetles.</title>
        <authorList>
            <person name="Li H.-S."/>
            <person name="Huang Y.-H."/>
            <person name="Pang H."/>
        </authorList>
    </citation>
    <scope>NUCLEOTIDE SEQUENCE [LARGE SCALE GENOMIC DNA]</scope>
    <source>
        <strain evidence="5">SYSU_2023b</strain>
        <tissue evidence="5">Whole body</tissue>
    </source>
</reference>
<keyword evidence="4" id="KW-0663">Pyridoxal phosphate</keyword>
<dbReference type="PANTHER" id="PTHR45677">
    <property type="entry name" value="GLUTAMATE DECARBOXYLASE-RELATED"/>
    <property type="match status" value="1"/>
</dbReference>
<keyword evidence="3" id="KW-0210">Decarboxylase</keyword>
<dbReference type="GO" id="GO:0005737">
    <property type="term" value="C:cytoplasm"/>
    <property type="evidence" value="ECO:0007669"/>
    <property type="project" value="TreeGrafter"/>
</dbReference>
<dbReference type="InterPro" id="IPR015424">
    <property type="entry name" value="PyrdxlP-dep_Trfase"/>
</dbReference>
<evidence type="ECO:0000256" key="1">
    <source>
        <dbReference type="ARBA" id="ARBA00001933"/>
    </source>
</evidence>
<comment type="caution">
    <text evidence="5">The sequence shown here is derived from an EMBL/GenBank/DDBJ whole genome shotgun (WGS) entry which is preliminary data.</text>
</comment>
<name>A0AAW1TQ99_9CUCU</name>
<dbReference type="SUPFAM" id="SSF53383">
    <property type="entry name" value="PLP-dependent transferases"/>
    <property type="match status" value="1"/>
</dbReference>
<dbReference type="Gene3D" id="3.90.1150.170">
    <property type="match status" value="1"/>
</dbReference>
<dbReference type="InterPro" id="IPR002129">
    <property type="entry name" value="PyrdxlP-dep_de-COase"/>
</dbReference>
<comment type="similarity">
    <text evidence="2">Belongs to the group II decarboxylase family.</text>
</comment>
<proteinExistence type="inferred from homology"/>
<evidence type="ECO:0000256" key="2">
    <source>
        <dbReference type="ARBA" id="ARBA00009533"/>
    </source>
</evidence>
<dbReference type="GO" id="GO:0030170">
    <property type="term" value="F:pyridoxal phosphate binding"/>
    <property type="evidence" value="ECO:0007669"/>
    <property type="project" value="InterPro"/>
</dbReference>
<dbReference type="Proteomes" id="UP001431783">
    <property type="component" value="Unassembled WGS sequence"/>
</dbReference>
<keyword evidence="3" id="KW-0456">Lyase</keyword>
<evidence type="ECO:0008006" key="7">
    <source>
        <dbReference type="Google" id="ProtNLM"/>
    </source>
</evidence>
<dbReference type="AlphaFoldDB" id="A0AAW1TQ99"/>
<dbReference type="EMBL" id="JARQZJ010000011">
    <property type="protein sequence ID" value="KAK9872513.1"/>
    <property type="molecule type" value="Genomic_DNA"/>
</dbReference>